<dbReference type="RefSeq" id="WP_157479172.1">
    <property type="nucleotide sequence ID" value="NZ_CP046566.1"/>
</dbReference>
<evidence type="ECO:0000313" key="9">
    <source>
        <dbReference type="EMBL" id="QGW28819.1"/>
    </source>
</evidence>
<comment type="catalytic activity">
    <reaction evidence="4 7">
        <text>uridine(38/39/40) in tRNA = pseudouridine(38/39/40) in tRNA</text>
        <dbReference type="Rhea" id="RHEA:22376"/>
        <dbReference type="Rhea" id="RHEA-COMP:10085"/>
        <dbReference type="Rhea" id="RHEA-COMP:10087"/>
        <dbReference type="ChEBI" id="CHEBI:65314"/>
        <dbReference type="ChEBI" id="CHEBI:65315"/>
        <dbReference type="EC" id="5.4.99.12"/>
    </reaction>
</comment>
<dbReference type="Gene3D" id="3.30.70.580">
    <property type="entry name" value="Pseudouridine synthase I, catalytic domain, N-terminal subdomain"/>
    <property type="match status" value="1"/>
</dbReference>
<protein>
    <recommendedName>
        <fullName evidence="4">tRNA pseudouridine synthase A</fullName>
        <ecNumber evidence="4">5.4.99.12</ecNumber>
    </recommendedName>
    <alternativeName>
        <fullName evidence="4">tRNA pseudouridine(38-40) synthase</fullName>
    </alternativeName>
    <alternativeName>
        <fullName evidence="4">tRNA pseudouridylate synthase I</fullName>
    </alternativeName>
    <alternativeName>
        <fullName evidence="4">tRNA-uridine isomerase I</fullName>
    </alternativeName>
</protein>
<feature type="domain" description="Pseudouridine synthase I TruA alpha/beta" evidence="8">
    <location>
        <begin position="143"/>
        <end position="239"/>
    </location>
</feature>
<gene>
    <name evidence="4 9" type="primary">truA</name>
    <name evidence="9" type="ORF">GLV81_12545</name>
</gene>
<organism evidence="9 10">
    <name type="scientific">Phnomibacter ginsenosidimutans</name>
    <dbReference type="NCBI Taxonomy" id="2676868"/>
    <lineage>
        <taxon>Bacteria</taxon>
        <taxon>Pseudomonadati</taxon>
        <taxon>Bacteroidota</taxon>
        <taxon>Chitinophagia</taxon>
        <taxon>Chitinophagales</taxon>
        <taxon>Chitinophagaceae</taxon>
        <taxon>Phnomibacter</taxon>
    </lineage>
</organism>
<dbReference type="PANTHER" id="PTHR11142">
    <property type="entry name" value="PSEUDOURIDYLATE SYNTHASE"/>
    <property type="match status" value="1"/>
</dbReference>
<dbReference type="HAMAP" id="MF_00171">
    <property type="entry name" value="TruA"/>
    <property type="match status" value="1"/>
</dbReference>
<evidence type="ECO:0000256" key="4">
    <source>
        <dbReference type="HAMAP-Rule" id="MF_00171"/>
    </source>
</evidence>
<dbReference type="PIRSF" id="PIRSF001430">
    <property type="entry name" value="tRNA_psdUrid_synth"/>
    <property type="match status" value="1"/>
</dbReference>
<sequence length="243" mass="28033">MRYFFEVAYKGTNYAGFQVQDNAPTIQWALEKALRTFYKQPIDLTGSSRTDAGVHALQNYFQADVAEPLFQEAHVYNLNAMLPPDIVLKRIVQVPDDLHCRFHATHRVYHYFIYQQKNPFLNDRAWFYPYPVDLEVLNNAAALLMTYEDFTSFSKRNTQTKTMICRLSESRWEQTAEVYRYTVKGNRFLRGMVRGLVGTMLQAGRGKISLAEFESIIQAKDCTKADFTTPAHGLFLVEVGLTV</sequence>
<reference evidence="9 10" key="1">
    <citation type="submission" date="2019-11" db="EMBL/GenBank/DDBJ databases">
        <authorList>
            <person name="Im W.T."/>
        </authorList>
    </citation>
    <scope>NUCLEOTIDE SEQUENCE [LARGE SCALE GENOMIC DNA]</scope>
    <source>
        <strain evidence="9 10">SB-02</strain>
    </source>
</reference>
<evidence type="ECO:0000256" key="6">
    <source>
        <dbReference type="PIRSR" id="PIRSR001430-2"/>
    </source>
</evidence>
<keyword evidence="10" id="KW-1185">Reference proteome</keyword>
<dbReference type="FunFam" id="3.30.70.580:FF:000001">
    <property type="entry name" value="tRNA pseudouridine synthase A"/>
    <property type="match status" value="1"/>
</dbReference>
<dbReference type="NCBIfam" id="TIGR00071">
    <property type="entry name" value="hisT_truA"/>
    <property type="match status" value="1"/>
</dbReference>
<dbReference type="EC" id="5.4.99.12" evidence="4"/>
<keyword evidence="3 4" id="KW-0413">Isomerase</keyword>
<comment type="function">
    <text evidence="4">Formation of pseudouridine at positions 38, 39 and 40 in the anticodon stem and loop of transfer RNAs.</text>
</comment>
<dbReference type="Pfam" id="PF01416">
    <property type="entry name" value="PseudoU_synth_1"/>
    <property type="match status" value="2"/>
</dbReference>
<dbReference type="AlphaFoldDB" id="A0A6I6GUL2"/>
<dbReference type="EMBL" id="CP046566">
    <property type="protein sequence ID" value="QGW28819.1"/>
    <property type="molecule type" value="Genomic_DNA"/>
</dbReference>
<comment type="subunit">
    <text evidence="4">Homodimer.</text>
</comment>
<dbReference type="InterPro" id="IPR020095">
    <property type="entry name" value="PsdUridine_synth_TruA_C"/>
</dbReference>
<dbReference type="PANTHER" id="PTHR11142:SF0">
    <property type="entry name" value="TRNA PSEUDOURIDINE SYNTHASE-LIKE 1"/>
    <property type="match status" value="1"/>
</dbReference>
<dbReference type="InterPro" id="IPR001406">
    <property type="entry name" value="PsdUridine_synth_TruA"/>
</dbReference>
<dbReference type="GO" id="GO:0160147">
    <property type="term" value="F:tRNA pseudouridine(38-40) synthase activity"/>
    <property type="evidence" value="ECO:0007669"/>
    <property type="project" value="UniProtKB-EC"/>
</dbReference>
<dbReference type="SUPFAM" id="SSF55120">
    <property type="entry name" value="Pseudouridine synthase"/>
    <property type="match status" value="1"/>
</dbReference>
<name>A0A6I6GUL2_9BACT</name>
<comment type="similarity">
    <text evidence="1 4 7">Belongs to the tRNA pseudouridine synthase TruA family.</text>
</comment>
<evidence type="ECO:0000313" key="10">
    <source>
        <dbReference type="Proteomes" id="UP000426027"/>
    </source>
</evidence>
<evidence type="ECO:0000256" key="3">
    <source>
        <dbReference type="ARBA" id="ARBA00023235"/>
    </source>
</evidence>
<dbReference type="InterPro" id="IPR020103">
    <property type="entry name" value="PsdUridine_synth_cat_dom_sf"/>
</dbReference>
<dbReference type="GO" id="GO:0003723">
    <property type="term" value="F:RNA binding"/>
    <property type="evidence" value="ECO:0007669"/>
    <property type="project" value="InterPro"/>
</dbReference>
<evidence type="ECO:0000259" key="8">
    <source>
        <dbReference type="Pfam" id="PF01416"/>
    </source>
</evidence>
<proteinExistence type="inferred from homology"/>
<feature type="active site" description="Nucleophile" evidence="4 5">
    <location>
        <position position="51"/>
    </location>
</feature>
<dbReference type="Gene3D" id="3.30.70.660">
    <property type="entry name" value="Pseudouridine synthase I, catalytic domain, C-terminal subdomain"/>
    <property type="match status" value="1"/>
</dbReference>
<dbReference type="KEGG" id="fls:GLV81_12545"/>
<accession>A0A6I6GUL2</accession>
<dbReference type="CDD" id="cd02570">
    <property type="entry name" value="PseudoU_synth_EcTruA"/>
    <property type="match status" value="1"/>
</dbReference>
<evidence type="ECO:0000256" key="2">
    <source>
        <dbReference type="ARBA" id="ARBA00022694"/>
    </source>
</evidence>
<keyword evidence="2 4" id="KW-0819">tRNA processing</keyword>
<evidence type="ECO:0000256" key="7">
    <source>
        <dbReference type="RuleBase" id="RU003792"/>
    </source>
</evidence>
<evidence type="ECO:0000256" key="5">
    <source>
        <dbReference type="PIRSR" id="PIRSR001430-1"/>
    </source>
</evidence>
<dbReference type="Proteomes" id="UP000426027">
    <property type="component" value="Chromosome"/>
</dbReference>
<comment type="caution">
    <text evidence="4">Lacks conserved residue(s) required for the propagation of feature annotation.</text>
</comment>
<evidence type="ECO:0000256" key="1">
    <source>
        <dbReference type="ARBA" id="ARBA00009375"/>
    </source>
</evidence>
<dbReference type="InterPro" id="IPR020094">
    <property type="entry name" value="TruA/RsuA/RluB/E/F_N"/>
</dbReference>
<feature type="binding site" evidence="4 6">
    <location>
        <position position="109"/>
    </location>
    <ligand>
        <name>substrate</name>
    </ligand>
</feature>
<feature type="domain" description="Pseudouridine synthase I TruA alpha/beta" evidence="8">
    <location>
        <begin position="8"/>
        <end position="102"/>
    </location>
</feature>
<dbReference type="GO" id="GO:0031119">
    <property type="term" value="P:tRNA pseudouridine synthesis"/>
    <property type="evidence" value="ECO:0007669"/>
    <property type="project" value="UniProtKB-UniRule"/>
</dbReference>
<dbReference type="InterPro" id="IPR020097">
    <property type="entry name" value="PsdUridine_synth_TruA_a/b_dom"/>
</dbReference>